<evidence type="ECO:0000256" key="1">
    <source>
        <dbReference type="ARBA" id="ARBA00009031"/>
    </source>
</evidence>
<protein>
    <recommendedName>
        <fullName evidence="8">Lipoprotein</fullName>
    </recommendedName>
</protein>
<dbReference type="RefSeq" id="WP_046096812.1">
    <property type="nucleotide sequence ID" value="NZ_JZXN01000014.1"/>
</dbReference>
<evidence type="ECO:0000259" key="5">
    <source>
        <dbReference type="Pfam" id="PF03305"/>
    </source>
</evidence>
<keyword evidence="7" id="KW-1185">Reference proteome</keyword>
<organism evidence="6 7">
    <name type="scientific">Mycoplasmopsis meleagridis ATCC 25294</name>
    <dbReference type="NCBI Taxonomy" id="1264554"/>
    <lineage>
        <taxon>Bacteria</taxon>
        <taxon>Bacillati</taxon>
        <taxon>Mycoplasmatota</taxon>
        <taxon>Mycoplasmoidales</taxon>
        <taxon>Metamycoplasmataceae</taxon>
        <taxon>Mycoplasmopsis</taxon>
    </lineage>
</organism>
<dbReference type="Proteomes" id="UP000033750">
    <property type="component" value="Unassembled WGS sequence"/>
</dbReference>
<feature type="chain" id="PRO_5002487049" description="Lipoprotein" evidence="3">
    <location>
        <begin position="25"/>
        <end position="789"/>
    </location>
</feature>
<evidence type="ECO:0000313" key="7">
    <source>
        <dbReference type="Proteomes" id="UP000033750"/>
    </source>
</evidence>
<evidence type="ECO:0000313" key="6">
    <source>
        <dbReference type="EMBL" id="KKB26921.1"/>
    </source>
</evidence>
<evidence type="ECO:0000256" key="3">
    <source>
        <dbReference type="SAM" id="SignalP"/>
    </source>
</evidence>
<accession>A0A0F5H0S2</accession>
<name>A0A0F5H0S2_9BACT</name>
<dbReference type="PROSITE" id="PS51257">
    <property type="entry name" value="PROKAR_LIPOPROTEIN"/>
    <property type="match status" value="1"/>
</dbReference>
<sequence>MTKFKKSLFGVAALAGIISPVALAASCTDTDTKTPDPNTSGGDTGNKDNQGSTTNTKTYYEYANNLKSALSNRLDANSINTVKVGVNFSKDREQWNAILAVIDRFNSLSNEYKSRKTELDAKKATGTLTDEETAELAKIDDFLKYYKKVELINLGSGGYNAGAQYVNDKLTAKNTNELFSIILNYPVVASNLASKGMLLNFDSENANLSNKLTNFKSEFTKANNGNTSYVSNPGTWVVPALLSGNVLGVNAPVMSYILETMESKGAKINLSDYDAIKEQGKNDRNAVKKLWGEPESSVNLSGYTVDQSTFSSAQKLFEFANKAKTLFSISKDRNSNVHVLGIDDAAGFIETLAYSSVGADDDKFLVKVVTKDDTILADYESIKDENSQIGKNMVAIYDALKGAIATGAVVIQADGVYSSTDGKNHKYALNVGSSAGYYQSFVSGNKTTSELSIKLNVKEFVPVKYFKVFSKTEGDKSYVKTDKKYNTNGIYSPDDIPSYVQAKDDRYNYYANDDTAKSSLASYLEKLKSNTEPSDNFIVFTVDPKDKHLAELKNLTSTKSDTFVYLGQYRTDRTASSTNTIYELFGTIKKMDESLGGIITRGSESVLNRNELFAFSAPSQWKPTDPHVVYTQGPSLIGIHTNEAVDNATRLFVKFLLSNDKYTFNVKNVGQNAGTTEKSGTPMDIVSSSGSYIFPVNGFENQDFSKETNVYLKRAKQDFANVIKQGDVYHAFAEIGDPNANIFRQQFKTAFINLNNNIVNSSNGTVSGSSYRRDIIDSIVTGAQAIFQK</sequence>
<evidence type="ECO:0008006" key="8">
    <source>
        <dbReference type="Google" id="ProtNLM"/>
    </source>
</evidence>
<evidence type="ECO:0000259" key="4">
    <source>
        <dbReference type="Pfam" id="PF03202"/>
    </source>
</evidence>
<feature type="signal peptide" evidence="3">
    <location>
        <begin position="1"/>
        <end position="24"/>
    </location>
</feature>
<dbReference type="PATRIC" id="fig|1264554.4.peg.328"/>
<reference evidence="6 7" key="1">
    <citation type="submission" date="2015-03" db="EMBL/GenBank/DDBJ databases">
        <title>Genome sequence of Mycoplasma meleagridis strain ATCC 25294.</title>
        <authorList>
            <person name="Yacoub E."/>
            <person name="Blanchard A."/>
            <person name="Sirand-Pugnet P."/>
            <person name="Mardassi B.B.A."/>
        </authorList>
    </citation>
    <scope>NUCLEOTIDE SEQUENCE [LARGE SCALE GENOMIC DNA]</scope>
    <source>
        <strain evidence="6 7">ATCC 25294</strain>
    </source>
</reference>
<proteinExistence type="inferred from homology"/>
<dbReference type="OrthoDB" id="393769at2"/>
<feature type="domain" description="Mycoplasma lipoprotein central" evidence="5">
    <location>
        <begin position="283"/>
        <end position="453"/>
    </location>
</feature>
<gene>
    <name evidence="6" type="ORF">MMELEA_03710</name>
</gene>
<dbReference type="STRING" id="29561.MM26B8_01350"/>
<keyword evidence="3" id="KW-0732">Signal</keyword>
<feature type="region of interest" description="Disordered" evidence="2">
    <location>
        <begin position="28"/>
        <end position="55"/>
    </location>
</feature>
<dbReference type="InterPro" id="IPR054825">
    <property type="entry name" value="P68-like"/>
</dbReference>
<evidence type="ECO:0000256" key="2">
    <source>
        <dbReference type="SAM" id="MobiDB-lite"/>
    </source>
</evidence>
<feature type="domain" description="Mycoplasma lipoprotein C-terminal" evidence="4">
    <location>
        <begin position="630"/>
        <end position="754"/>
    </location>
</feature>
<dbReference type="InterPro" id="IPR004890">
    <property type="entry name" value="Lipoprotein_10_C"/>
</dbReference>
<dbReference type="Pfam" id="PF03305">
    <property type="entry name" value="Lipoprotein_X"/>
    <property type="match status" value="1"/>
</dbReference>
<comment type="caution">
    <text evidence="6">The sequence shown here is derived from an EMBL/GenBank/DDBJ whole genome shotgun (WGS) entry which is preliminary data.</text>
</comment>
<dbReference type="EMBL" id="JZXN01000014">
    <property type="protein sequence ID" value="KKB26921.1"/>
    <property type="molecule type" value="Genomic_DNA"/>
</dbReference>
<dbReference type="NCBIfam" id="NF045826">
    <property type="entry name" value="lipo_P68"/>
    <property type="match status" value="1"/>
</dbReference>
<dbReference type="AlphaFoldDB" id="A0A0F5H0S2"/>
<dbReference type="InterPro" id="IPR004984">
    <property type="entry name" value="Mycoplasma_lipoprotein_cen_dom"/>
</dbReference>
<dbReference type="Pfam" id="PF03202">
    <property type="entry name" value="Lipoprotein_10"/>
    <property type="match status" value="1"/>
</dbReference>
<comment type="similarity">
    <text evidence="1">Belongs to the MG185/MG260 family.</text>
</comment>